<dbReference type="Proteomes" id="UP000811609">
    <property type="component" value="Chromosome 13"/>
</dbReference>
<sequence length="74" mass="8776">MDHEREVSSSGGQGLNKDKHNNARKQVMKRQIIMDDERDINQLADSFIKNFRNQLNIQREESFKRFQELISRGV</sequence>
<protein>
    <submittedName>
        <fullName evidence="2">Uncharacterized protein</fullName>
    </submittedName>
</protein>
<keyword evidence="4" id="KW-1185">Reference proteome</keyword>
<name>A0A8T1NM35_CARIL</name>
<evidence type="ECO:0000313" key="4">
    <source>
        <dbReference type="Proteomes" id="UP000811609"/>
    </source>
</evidence>
<proteinExistence type="predicted"/>
<dbReference type="AlphaFoldDB" id="A0A8T1NM35"/>
<reference evidence="3" key="2">
    <citation type="submission" date="2021-01" db="EMBL/GenBank/DDBJ databases">
        <authorList>
            <person name="Lovell J.T."/>
            <person name="Bentley N."/>
            <person name="Bhattarai G."/>
            <person name="Jenkins J.W."/>
            <person name="Sreedasyam A."/>
            <person name="Alarcon Y."/>
            <person name="Bock C."/>
            <person name="Boston L."/>
            <person name="Carlson J."/>
            <person name="Cervantes K."/>
            <person name="Clermont K."/>
            <person name="Krom N."/>
            <person name="Kubenka K."/>
            <person name="Mamidi S."/>
            <person name="Mattison C."/>
            <person name="Monteros M."/>
            <person name="Pisani C."/>
            <person name="Plott C."/>
            <person name="Rajasekar S."/>
            <person name="Rhein H.S."/>
            <person name="Rohla C."/>
            <person name="Song M."/>
            <person name="Hilaire R.S."/>
            <person name="Shu S."/>
            <person name="Wells L."/>
            <person name="Wang X."/>
            <person name="Webber J."/>
            <person name="Heerema R.J."/>
            <person name="Klein P."/>
            <person name="Conner P."/>
            <person name="Grauke L."/>
            <person name="Grimwood J."/>
            <person name="Schmutz J."/>
            <person name="Randall J.J."/>
        </authorList>
    </citation>
    <scope>NUCLEOTIDE SEQUENCE</scope>
    <source>
        <tissue evidence="3">Leaf</tissue>
    </source>
</reference>
<comment type="caution">
    <text evidence="2">The sequence shown here is derived from an EMBL/GenBank/DDBJ whole genome shotgun (WGS) entry which is preliminary data.</text>
</comment>
<evidence type="ECO:0000313" key="3">
    <source>
        <dbReference type="EMBL" id="KAG6683057.1"/>
    </source>
</evidence>
<dbReference type="InterPro" id="IPR008480">
    <property type="entry name" value="DUF761_pln"/>
</dbReference>
<evidence type="ECO:0000256" key="1">
    <source>
        <dbReference type="SAM" id="MobiDB-lite"/>
    </source>
</evidence>
<reference evidence="2" key="1">
    <citation type="submission" date="2020-12" db="EMBL/GenBank/DDBJ databases">
        <title>WGS assembly of Carya illinoinensis cv. Pawnee.</title>
        <authorList>
            <person name="Platts A."/>
            <person name="Shu S."/>
            <person name="Wright S."/>
            <person name="Barry K."/>
            <person name="Edger P."/>
            <person name="Pires J.C."/>
            <person name="Schmutz J."/>
        </authorList>
    </citation>
    <scope>NUCLEOTIDE SEQUENCE</scope>
    <source>
        <tissue evidence="2">Leaf</tissue>
    </source>
</reference>
<feature type="region of interest" description="Disordered" evidence="1">
    <location>
        <begin position="1"/>
        <end position="25"/>
    </location>
</feature>
<gene>
    <name evidence="2" type="ORF">CIPAW_13G174500</name>
    <name evidence="3" type="ORF">I3842_13G173700</name>
</gene>
<accession>A0A8T1NM35</accession>
<dbReference type="EMBL" id="CM031837">
    <property type="protein sequence ID" value="KAG6683057.1"/>
    <property type="molecule type" value="Genomic_DNA"/>
</dbReference>
<dbReference type="EMBL" id="CM031821">
    <property type="protein sequence ID" value="KAG6632659.1"/>
    <property type="molecule type" value="Genomic_DNA"/>
</dbReference>
<dbReference type="Proteomes" id="UP000811246">
    <property type="component" value="Chromosome 13"/>
</dbReference>
<evidence type="ECO:0000313" key="2">
    <source>
        <dbReference type="EMBL" id="KAG6632659.1"/>
    </source>
</evidence>
<dbReference type="Pfam" id="PF05553">
    <property type="entry name" value="DUF761"/>
    <property type="match status" value="1"/>
</dbReference>
<organism evidence="2 4">
    <name type="scientific">Carya illinoinensis</name>
    <name type="common">Pecan</name>
    <dbReference type="NCBI Taxonomy" id="32201"/>
    <lineage>
        <taxon>Eukaryota</taxon>
        <taxon>Viridiplantae</taxon>
        <taxon>Streptophyta</taxon>
        <taxon>Embryophyta</taxon>
        <taxon>Tracheophyta</taxon>
        <taxon>Spermatophyta</taxon>
        <taxon>Magnoliopsida</taxon>
        <taxon>eudicotyledons</taxon>
        <taxon>Gunneridae</taxon>
        <taxon>Pentapetalae</taxon>
        <taxon>rosids</taxon>
        <taxon>fabids</taxon>
        <taxon>Fagales</taxon>
        <taxon>Juglandaceae</taxon>
        <taxon>Carya</taxon>
    </lineage>
</organism>